<feature type="signal peptide" evidence="1">
    <location>
        <begin position="1"/>
        <end position="26"/>
    </location>
</feature>
<proteinExistence type="predicted"/>
<name>A0ABY7DKI5_MYAAR</name>
<gene>
    <name evidence="2" type="ORF">MAR_028200</name>
</gene>
<organism evidence="2 3">
    <name type="scientific">Mya arenaria</name>
    <name type="common">Soft-shell clam</name>
    <dbReference type="NCBI Taxonomy" id="6604"/>
    <lineage>
        <taxon>Eukaryota</taxon>
        <taxon>Metazoa</taxon>
        <taxon>Spiralia</taxon>
        <taxon>Lophotrochozoa</taxon>
        <taxon>Mollusca</taxon>
        <taxon>Bivalvia</taxon>
        <taxon>Autobranchia</taxon>
        <taxon>Heteroconchia</taxon>
        <taxon>Euheterodonta</taxon>
        <taxon>Imparidentia</taxon>
        <taxon>Neoheterodontei</taxon>
        <taxon>Myida</taxon>
        <taxon>Myoidea</taxon>
        <taxon>Myidae</taxon>
        <taxon>Mya</taxon>
    </lineage>
</organism>
<feature type="chain" id="PRO_5047469974" evidence="1">
    <location>
        <begin position="27"/>
        <end position="254"/>
    </location>
</feature>
<accession>A0ABY7DKI5</accession>
<evidence type="ECO:0000313" key="2">
    <source>
        <dbReference type="EMBL" id="WAQ95510.1"/>
    </source>
</evidence>
<evidence type="ECO:0000313" key="3">
    <source>
        <dbReference type="Proteomes" id="UP001164746"/>
    </source>
</evidence>
<evidence type="ECO:0000256" key="1">
    <source>
        <dbReference type="SAM" id="SignalP"/>
    </source>
</evidence>
<keyword evidence="1" id="KW-0732">Signal</keyword>
<reference evidence="2" key="1">
    <citation type="submission" date="2022-11" db="EMBL/GenBank/DDBJ databases">
        <title>Centuries of genome instability and evolution in soft-shell clam transmissible cancer (bioRxiv).</title>
        <authorList>
            <person name="Hart S.F.M."/>
            <person name="Yonemitsu M.A."/>
            <person name="Giersch R.M."/>
            <person name="Beal B.F."/>
            <person name="Arriagada G."/>
            <person name="Davis B.W."/>
            <person name="Ostrander E.A."/>
            <person name="Goff S.P."/>
            <person name="Metzger M.J."/>
        </authorList>
    </citation>
    <scope>NUCLEOTIDE SEQUENCE</scope>
    <source>
        <strain evidence="2">MELC-2E11</strain>
        <tissue evidence="2">Siphon/mantle</tissue>
    </source>
</reference>
<dbReference type="EMBL" id="CP111013">
    <property type="protein sequence ID" value="WAQ95510.1"/>
    <property type="molecule type" value="Genomic_DNA"/>
</dbReference>
<keyword evidence="3" id="KW-1185">Reference proteome</keyword>
<sequence>MADEGGIRKTNIVLLIFGLTVLGCTGNHHKHPCYKNNTYPTKQIDTAWITFNLKGLLHQNESLKIYSVSGECYMTGYSEQDLGIPTNAADVDNHRPVKERLKFVWIMGTAMAFSFQAQLRRSTPKKKMFLKIFKRSVILFALGLLINSSDGLSPGKFSTFRIPGVLQRFAGTYLIVATMHMFFAKPNDPHQYTWWSAIRDLTDFWPEWVFNSFLVMEIYNTTVAHDPEGLLGTLTSCLMVSLLQSYAKERKMTG</sequence>
<dbReference type="PANTHER" id="PTHR31061">
    <property type="entry name" value="LD22376P"/>
    <property type="match status" value="1"/>
</dbReference>
<dbReference type="Proteomes" id="UP001164746">
    <property type="component" value="Chromosome 2"/>
</dbReference>
<dbReference type="PANTHER" id="PTHR31061:SF24">
    <property type="entry name" value="LD22376P"/>
    <property type="match status" value="1"/>
</dbReference>
<protein>
    <submittedName>
        <fullName evidence="2">HGNAT-like protein</fullName>
    </submittedName>
</protein>